<dbReference type="RefSeq" id="XP_013269712.1">
    <property type="nucleotide sequence ID" value="XM_013414258.1"/>
</dbReference>
<feature type="region of interest" description="Disordered" evidence="6">
    <location>
        <begin position="535"/>
        <end position="562"/>
    </location>
</feature>
<feature type="transmembrane region" description="Helical" evidence="7">
    <location>
        <begin position="338"/>
        <end position="358"/>
    </location>
</feature>
<dbReference type="VEuPathDB" id="FungiDB:Z518_08517"/>
<dbReference type="PANTHER" id="PTHR30618">
    <property type="entry name" value="NCS1 FAMILY PURINE/PYRIMIDINE TRANSPORTER"/>
    <property type="match status" value="1"/>
</dbReference>
<sequence length="562" mass="61806">MSSFRPRYEQARSKVHDRLTQPSSWKLPKQKSSIAPQNVWSNADQDPVPPEKRTWDGFAFVMYWFSDLVTVSGWSAPASILTVGLTATDAILITLVAAICNAIPTVLNGAIGANLHVPFPVAIRASYGYWLSYFCVVSRGILAMFWFGVQGAFGAACVTPIICAIWPSYAHIKNTLPPSAGITTQGMVSYLLYNLIQFPFLLIPTHKLKLMFMIKTIAVPPTALAMVIYVSVKAGNGSSFFNQPSSVHGSTRAWLWLSNLTSVTGGFSTLAVNISDFSRFAKTPGAQVWQLPFIPFFKVIVGVFGVVAASATTTLYGQTLWSPIDIISQWNDSAGGRAAMFFCGLVWLLAQICVNISANSVSFANDITTLFPKWFNIRRGVIFVSLIGGWALCPWIIIKSATTFLSFMGGYAIFMAPIAGILFSDYWIIKKRKYDVPALYDPHGIYRYNKFGCNWRALITNLVVVVPLLPGLAKAVSPDTVHINSGLQHLYSINWLYGFCLSIFLYVGFNFVRPDSRTLIDRIVYGTPVYDGTEADAETNGSDHEKKGVVESVTTGKPDATM</sequence>
<feature type="region of interest" description="Disordered" evidence="6">
    <location>
        <begin position="1"/>
        <end position="33"/>
    </location>
</feature>
<dbReference type="GO" id="GO:0015205">
    <property type="term" value="F:nucleobase transmembrane transporter activity"/>
    <property type="evidence" value="ECO:0007669"/>
    <property type="project" value="TreeGrafter"/>
</dbReference>
<keyword evidence="5 7" id="KW-0472">Membrane</keyword>
<dbReference type="Proteomes" id="UP000053617">
    <property type="component" value="Unassembled WGS sequence"/>
</dbReference>
<evidence type="ECO:0000256" key="6">
    <source>
        <dbReference type="SAM" id="MobiDB-lite"/>
    </source>
</evidence>
<proteinExistence type="inferred from homology"/>
<feature type="transmembrane region" description="Helical" evidence="7">
    <location>
        <begin position="210"/>
        <end position="232"/>
    </location>
</feature>
<organism evidence="8 9">
    <name type="scientific">Rhinocladiella mackenziei CBS 650.93</name>
    <dbReference type="NCBI Taxonomy" id="1442369"/>
    <lineage>
        <taxon>Eukaryota</taxon>
        <taxon>Fungi</taxon>
        <taxon>Dikarya</taxon>
        <taxon>Ascomycota</taxon>
        <taxon>Pezizomycotina</taxon>
        <taxon>Eurotiomycetes</taxon>
        <taxon>Chaetothyriomycetidae</taxon>
        <taxon>Chaetothyriales</taxon>
        <taxon>Herpotrichiellaceae</taxon>
        <taxon>Rhinocladiella</taxon>
    </lineage>
</organism>
<keyword evidence="4 7" id="KW-1133">Transmembrane helix</keyword>
<dbReference type="GO" id="GO:0005886">
    <property type="term" value="C:plasma membrane"/>
    <property type="evidence" value="ECO:0007669"/>
    <property type="project" value="TreeGrafter"/>
</dbReference>
<evidence type="ECO:0000256" key="3">
    <source>
        <dbReference type="ARBA" id="ARBA00022692"/>
    </source>
</evidence>
<feature type="transmembrane region" description="Helical" evidence="7">
    <location>
        <begin position="252"/>
        <end position="275"/>
    </location>
</feature>
<comment type="similarity">
    <text evidence="2">Belongs to the purine-cytosine permease (2.A.39) family.</text>
</comment>
<keyword evidence="9" id="KW-1185">Reference proteome</keyword>
<evidence type="ECO:0000256" key="2">
    <source>
        <dbReference type="ARBA" id="ARBA00008974"/>
    </source>
</evidence>
<feature type="transmembrane region" description="Helical" evidence="7">
    <location>
        <begin position="455"/>
        <end position="473"/>
    </location>
</feature>
<accession>A0A0D2IH05</accession>
<dbReference type="GeneID" id="25296588"/>
<evidence type="ECO:0000313" key="8">
    <source>
        <dbReference type="EMBL" id="KIX02576.1"/>
    </source>
</evidence>
<feature type="transmembrane region" description="Helical" evidence="7">
    <location>
        <begin position="296"/>
        <end position="318"/>
    </location>
</feature>
<dbReference type="HOGENOM" id="CLU_021555_4_1_1"/>
<evidence type="ECO:0000256" key="4">
    <source>
        <dbReference type="ARBA" id="ARBA00022989"/>
    </source>
</evidence>
<protein>
    <recommendedName>
        <fullName evidence="10">NCS1 allantoate transporter</fullName>
    </recommendedName>
</protein>
<reference evidence="8 9" key="1">
    <citation type="submission" date="2015-01" db="EMBL/GenBank/DDBJ databases">
        <title>The Genome Sequence of Rhinocladiella mackenzie CBS 650.93.</title>
        <authorList>
            <consortium name="The Broad Institute Genomics Platform"/>
            <person name="Cuomo C."/>
            <person name="de Hoog S."/>
            <person name="Gorbushina A."/>
            <person name="Stielow B."/>
            <person name="Teixiera M."/>
            <person name="Abouelleil A."/>
            <person name="Chapman S.B."/>
            <person name="Priest M."/>
            <person name="Young S.K."/>
            <person name="Wortman J."/>
            <person name="Nusbaum C."/>
            <person name="Birren B."/>
        </authorList>
    </citation>
    <scope>NUCLEOTIDE SEQUENCE [LARGE SCALE GENOMIC DNA]</scope>
    <source>
        <strain evidence="8 9">CBS 650.93</strain>
    </source>
</reference>
<dbReference type="InterPro" id="IPR001248">
    <property type="entry name" value="Pur-cyt_permease"/>
</dbReference>
<dbReference type="Gene3D" id="1.10.4160.10">
    <property type="entry name" value="Hydantoin permease"/>
    <property type="match status" value="1"/>
</dbReference>
<feature type="transmembrane region" description="Helical" evidence="7">
    <location>
        <begin position="404"/>
        <end position="423"/>
    </location>
</feature>
<feature type="compositionally biased region" description="Basic and acidic residues" evidence="6">
    <location>
        <begin position="1"/>
        <end position="19"/>
    </location>
</feature>
<dbReference type="CDD" id="cd11482">
    <property type="entry name" value="SLC-NCS1sbd_NRT1-like"/>
    <property type="match status" value="1"/>
</dbReference>
<feature type="transmembrane region" description="Helical" evidence="7">
    <location>
        <begin position="379"/>
        <end position="398"/>
    </location>
</feature>
<dbReference type="AlphaFoldDB" id="A0A0D2IH05"/>
<dbReference type="FunFam" id="1.10.4160.10:FF:000001">
    <property type="entry name" value="Uracil permease, putative"/>
    <property type="match status" value="1"/>
</dbReference>
<dbReference type="Pfam" id="PF02133">
    <property type="entry name" value="Transp_cyt_pur"/>
    <property type="match status" value="1"/>
</dbReference>
<name>A0A0D2IH05_9EURO</name>
<gene>
    <name evidence="8" type="ORF">Z518_08517</name>
</gene>
<dbReference type="OrthoDB" id="2018619at2759"/>
<feature type="transmembrane region" description="Helical" evidence="7">
    <location>
        <begin position="182"/>
        <end position="203"/>
    </location>
</feature>
<dbReference type="EMBL" id="KN847480">
    <property type="protein sequence ID" value="KIX02576.1"/>
    <property type="molecule type" value="Genomic_DNA"/>
</dbReference>
<feature type="compositionally biased region" description="Polar residues" evidence="6">
    <location>
        <begin position="20"/>
        <end position="33"/>
    </location>
</feature>
<evidence type="ECO:0000256" key="1">
    <source>
        <dbReference type="ARBA" id="ARBA00004141"/>
    </source>
</evidence>
<comment type="subcellular location">
    <subcellularLocation>
        <location evidence="1">Membrane</location>
        <topology evidence="1">Multi-pass membrane protein</topology>
    </subcellularLocation>
</comment>
<keyword evidence="3 7" id="KW-0812">Transmembrane</keyword>
<dbReference type="InterPro" id="IPR045225">
    <property type="entry name" value="Uracil/uridine/allantoin_perm"/>
</dbReference>
<evidence type="ECO:0000256" key="5">
    <source>
        <dbReference type="ARBA" id="ARBA00023136"/>
    </source>
</evidence>
<feature type="transmembrane region" description="Helical" evidence="7">
    <location>
        <begin position="493"/>
        <end position="512"/>
    </location>
</feature>
<evidence type="ECO:0000313" key="9">
    <source>
        <dbReference type="Proteomes" id="UP000053617"/>
    </source>
</evidence>
<evidence type="ECO:0008006" key="10">
    <source>
        <dbReference type="Google" id="ProtNLM"/>
    </source>
</evidence>
<evidence type="ECO:0000256" key="7">
    <source>
        <dbReference type="SAM" id="Phobius"/>
    </source>
</evidence>
<feature type="transmembrane region" description="Helical" evidence="7">
    <location>
        <begin position="152"/>
        <end position="170"/>
    </location>
</feature>
<dbReference type="PANTHER" id="PTHR30618:SF0">
    <property type="entry name" value="PURINE-URACIL PERMEASE NCS1"/>
    <property type="match status" value="1"/>
</dbReference>